<dbReference type="Proteomes" id="UP000193978">
    <property type="component" value="Chromosome"/>
</dbReference>
<keyword evidence="3" id="KW-1185">Reference proteome</keyword>
<evidence type="ECO:0000313" key="3">
    <source>
        <dbReference type="Proteomes" id="UP000193978"/>
    </source>
</evidence>
<dbReference type="KEGG" id="mbry:B1812_12910"/>
<proteinExistence type="predicted"/>
<gene>
    <name evidence="2" type="ORF">B1812_12910</name>
</gene>
<sequence>MKGWMPLYIADYRADTMRLSTLEHGVYLLLIMEYWDKGSLPDDDAQLAEIAGLSDKDWIRIRDRIRRFFHSGWKHKRIEAELAKAADLSSKRKASAEQRWANRGADTHESVANPAPSRSRADANALHLQSESNANAMQTQCKTDAIGMHRARAVQSQSQSSLREDKRARDGAFQQFWTSWPHKVGKPTAERAFAKCWRELPAILAGLDRYVRAKPPHQAWLNPATFLNQRRWEDEPGAISGAGPPRRGDALAQELAEIYRQEAEDGERYGAEAQGGLGDVLRLAEPPMVDREDGPNSLGLPTGHCDIPHGRAGQGVLEPASPSRLPPVER</sequence>
<accession>A0A1W6MW54</accession>
<dbReference type="STRING" id="655015.B1812_12910"/>
<feature type="region of interest" description="Disordered" evidence="1">
    <location>
        <begin position="287"/>
        <end position="330"/>
    </location>
</feature>
<dbReference type="EMBL" id="CP019948">
    <property type="protein sequence ID" value="ARN81831.1"/>
    <property type="molecule type" value="Genomic_DNA"/>
</dbReference>
<name>A0A1W6MW54_9HYPH</name>
<dbReference type="InterPro" id="IPR010781">
    <property type="entry name" value="DUF1376"/>
</dbReference>
<evidence type="ECO:0000256" key="1">
    <source>
        <dbReference type="SAM" id="MobiDB-lite"/>
    </source>
</evidence>
<evidence type="ECO:0008006" key="4">
    <source>
        <dbReference type="Google" id="ProtNLM"/>
    </source>
</evidence>
<dbReference type="Pfam" id="PF07120">
    <property type="entry name" value="DUF1376"/>
    <property type="match status" value="1"/>
</dbReference>
<evidence type="ECO:0000313" key="2">
    <source>
        <dbReference type="EMBL" id="ARN81831.1"/>
    </source>
</evidence>
<organism evidence="2 3">
    <name type="scientific">Methylocystis bryophila</name>
    <dbReference type="NCBI Taxonomy" id="655015"/>
    <lineage>
        <taxon>Bacteria</taxon>
        <taxon>Pseudomonadati</taxon>
        <taxon>Pseudomonadota</taxon>
        <taxon>Alphaproteobacteria</taxon>
        <taxon>Hyphomicrobiales</taxon>
        <taxon>Methylocystaceae</taxon>
        <taxon>Methylocystis</taxon>
    </lineage>
</organism>
<protein>
    <recommendedName>
        <fullName evidence="4">DUF1376 domain-containing protein</fullName>
    </recommendedName>
</protein>
<reference evidence="2 3" key="1">
    <citation type="submission" date="2017-02" db="EMBL/GenBank/DDBJ databases">
        <authorList>
            <person name="Peterson S.W."/>
        </authorList>
    </citation>
    <scope>NUCLEOTIDE SEQUENCE [LARGE SCALE GENOMIC DNA]</scope>
    <source>
        <strain evidence="2 3">S285</strain>
    </source>
</reference>
<feature type="region of interest" description="Disordered" evidence="1">
    <location>
        <begin position="93"/>
        <end position="122"/>
    </location>
</feature>
<dbReference type="AlphaFoldDB" id="A0A1W6MW54"/>